<evidence type="ECO:0000313" key="1">
    <source>
        <dbReference type="EMBL" id="HGU33790.1"/>
    </source>
</evidence>
<sequence>MPELRLQNLLWSTRGREWGFRFLHKPAVQVGIWESIYQSIFGSDECVPQRWHGTITHSYGPALQYVASRFIDPIKVWKDAAGREIPHEMLLILETGAEETAGFDWERVVFEFVRSYYQDQFEKDLSSIQPFVGEAVSFDLPLNVAQCSSIRRDICIDNRYAKPQTDEMKHRLPLYEVGWQVLNTDIKVLMKKWCPSGKRAKRQEPPLLQGDKIQGI</sequence>
<gene>
    <name evidence="1" type="ORF">ENS29_13190</name>
</gene>
<protein>
    <submittedName>
        <fullName evidence="1">Uncharacterized protein</fullName>
    </submittedName>
</protein>
<organism evidence="1">
    <name type="scientific">Desulfatirhabdium butyrativorans</name>
    <dbReference type="NCBI Taxonomy" id="340467"/>
    <lineage>
        <taxon>Bacteria</taxon>
        <taxon>Pseudomonadati</taxon>
        <taxon>Thermodesulfobacteriota</taxon>
        <taxon>Desulfobacteria</taxon>
        <taxon>Desulfobacterales</taxon>
        <taxon>Desulfatirhabdiaceae</taxon>
        <taxon>Desulfatirhabdium</taxon>
    </lineage>
</organism>
<dbReference type="AlphaFoldDB" id="A0A7C4VR54"/>
<comment type="caution">
    <text evidence="1">The sequence shown here is derived from an EMBL/GenBank/DDBJ whole genome shotgun (WGS) entry which is preliminary data.</text>
</comment>
<proteinExistence type="predicted"/>
<accession>A0A7C4VR54</accession>
<reference evidence="1" key="1">
    <citation type="journal article" date="2020" name="mSystems">
        <title>Genome- and Community-Level Interaction Insights into Carbon Utilization and Element Cycling Functions of Hydrothermarchaeota in Hydrothermal Sediment.</title>
        <authorList>
            <person name="Zhou Z."/>
            <person name="Liu Y."/>
            <person name="Xu W."/>
            <person name="Pan J."/>
            <person name="Luo Z.H."/>
            <person name="Li M."/>
        </authorList>
    </citation>
    <scope>NUCLEOTIDE SEQUENCE [LARGE SCALE GENOMIC DNA]</scope>
    <source>
        <strain evidence="1">SpSt-477</strain>
    </source>
</reference>
<dbReference type="EMBL" id="DSUH01000303">
    <property type="protein sequence ID" value="HGU33790.1"/>
    <property type="molecule type" value="Genomic_DNA"/>
</dbReference>
<name>A0A7C4VR54_9BACT</name>